<evidence type="ECO:0000256" key="3">
    <source>
        <dbReference type="ARBA" id="ARBA00012922"/>
    </source>
</evidence>
<keyword evidence="9" id="KW-1185">Reference proteome</keyword>
<comment type="similarity">
    <text evidence="2">Belongs to the amidase family.</text>
</comment>
<dbReference type="OrthoDB" id="6428749at2759"/>
<evidence type="ECO:0000259" key="7">
    <source>
        <dbReference type="Pfam" id="PF01425"/>
    </source>
</evidence>
<feature type="active site" description="Charge relay system" evidence="5">
    <location>
        <position position="138"/>
    </location>
</feature>
<name>A0A8H6RBW8_9PEZI</name>
<dbReference type="PROSITE" id="PS00571">
    <property type="entry name" value="AMIDASES"/>
    <property type="match status" value="1"/>
</dbReference>
<dbReference type="AlphaFoldDB" id="A0A8H6RBW8"/>
<dbReference type="Proteomes" id="UP000660729">
    <property type="component" value="Unassembled WGS sequence"/>
</dbReference>
<sequence length="545" mass="58990">MATIEASWETKAAAKRAEALAKIPSEWRLPAEYLTGNETTPIGVLDVPAKCGILSASELEITELDANTIASRVQNGYLKAADVATAFCKRAAIAQQLTQCLTEAFFDEGIERGKYLDNYLAEHGKPLGPLHGVPISIKECFQYKGVQTSIGVVSFLDRPVASQNSPIVDCLLSLGAILYCKTNIPQTMMSGDSHNNVFGRTLNPHKLSLGAGGSSGGEGALVAMKGSPLGVGTDVGGSIRIPAICDGTYGFKPSLGRVPIGGSVGCTRDGTPSFRAVAGPLANTFEDAAMFLKAVIESQPWNLDSATQIVPWRATVAESKPSKIRIGYYQEDPQFPVPPPVRRALETSAKALAAAGHEVIVLKDTPSIKTAEELCTDYWSMDNSKEWLRHINASGEPIIPSLQKSIWTIMKKPDGYTMDELFDVNALAGKYRDLWHHLWVDNKLDVILAPPADHTAVLHDEYGFPHYTALWNLLQWAACIIPVGKADKNIDTDDLASTQSPRKYRAEDVHGAPTTIQLVTRALQDEELVSIARVVDQVVQAAMKE</sequence>
<evidence type="ECO:0000256" key="2">
    <source>
        <dbReference type="ARBA" id="ARBA00009199"/>
    </source>
</evidence>
<feature type="binding site" evidence="6">
    <location>
        <position position="214"/>
    </location>
    <ligand>
        <name>substrate</name>
    </ligand>
</feature>
<evidence type="ECO:0000313" key="8">
    <source>
        <dbReference type="EMBL" id="KAF7188253.1"/>
    </source>
</evidence>
<keyword evidence="4" id="KW-0378">Hydrolase</keyword>
<feature type="binding site" evidence="6">
    <location>
        <begin position="235"/>
        <end position="238"/>
    </location>
    <ligand>
        <name>substrate</name>
    </ligand>
</feature>
<dbReference type="SUPFAM" id="SSF75304">
    <property type="entry name" value="Amidase signature (AS) enzymes"/>
    <property type="match status" value="1"/>
</dbReference>
<accession>A0A8H6RBW8</accession>
<dbReference type="PANTHER" id="PTHR46072:SF5">
    <property type="entry name" value="GENERAL AMIDASE-C"/>
    <property type="match status" value="1"/>
</dbReference>
<evidence type="ECO:0000256" key="5">
    <source>
        <dbReference type="PIRSR" id="PIRSR001221-1"/>
    </source>
</evidence>
<dbReference type="EMBL" id="JABCIY010000211">
    <property type="protein sequence ID" value="KAF7188253.1"/>
    <property type="molecule type" value="Genomic_DNA"/>
</dbReference>
<dbReference type="GO" id="GO:0004040">
    <property type="term" value="F:amidase activity"/>
    <property type="evidence" value="ECO:0007669"/>
    <property type="project" value="UniProtKB-EC"/>
</dbReference>
<gene>
    <name evidence="8" type="ORF">HII31_10317</name>
</gene>
<feature type="active site" description="Charge relay system" evidence="5">
    <location>
        <position position="214"/>
    </location>
</feature>
<feature type="active site" description="Acyl-ester intermediate" evidence="5">
    <location>
        <position position="238"/>
    </location>
</feature>
<dbReference type="InterPro" id="IPR036928">
    <property type="entry name" value="AS_sf"/>
</dbReference>
<feature type="domain" description="Amidase" evidence="7">
    <location>
        <begin position="83"/>
        <end position="528"/>
    </location>
</feature>
<proteinExistence type="inferred from homology"/>
<reference evidence="8" key="1">
    <citation type="submission" date="2020-04" db="EMBL/GenBank/DDBJ databases">
        <title>Draft genome resource of the tomato pathogen Pseudocercospora fuligena.</title>
        <authorList>
            <person name="Zaccaron A."/>
        </authorList>
    </citation>
    <scope>NUCLEOTIDE SEQUENCE</scope>
    <source>
        <strain evidence="8">PF001</strain>
    </source>
</reference>
<dbReference type="Gene3D" id="3.90.1300.10">
    <property type="entry name" value="Amidase signature (AS) domain"/>
    <property type="match status" value="1"/>
</dbReference>
<dbReference type="InterPro" id="IPR020556">
    <property type="entry name" value="Amidase_CS"/>
</dbReference>
<evidence type="ECO:0000256" key="4">
    <source>
        <dbReference type="ARBA" id="ARBA00022801"/>
    </source>
</evidence>
<dbReference type="PANTHER" id="PTHR46072">
    <property type="entry name" value="AMIDASE-RELATED-RELATED"/>
    <property type="match status" value="1"/>
</dbReference>
<dbReference type="Pfam" id="PF01425">
    <property type="entry name" value="Amidase"/>
    <property type="match status" value="1"/>
</dbReference>
<dbReference type="EC" id="3.5.1.4" evidence="3"/>
<dbReference type="InterPro" id="IPR023631">
    <property type="entry name" value="Amidase_dom"/>
</dbReference>
<organism evidence="8 9">
    <name type="scientific">Pseudocercospora fuligena</name>
    <dbReference type="NCBI Taxonomy" id="685502"/>
    <lineage>
        <taxon>Eukaryota</taxon>
        <taxon>Fungi</taxon>
        <taxon>Dikarya</taxon>
        <taxon>Ascomycota</taxon>
        <taxon>Pezizomycotina</taxon>
        <taxon>Dothideomycetes</taxon>
        <taxon>Dothideomycetidae</taxon>
        <taxon>Mycosphaerellales</taxon>
        <taxon>Mycosphaerellaceae</taxon>
        <taxon>Pseudocercospora</taxon>
    </lineage>
</organism>
<comment type="caution">
    <text evidence="8">The sequence shown here is derived from an EMBL/GenBank/DDBJ whole genome shotgun (WGS) entry which is preliminary data.</text>
</comment>
<feature type="binding site" evidence="6">
    <location>
        <position position="188"/>
    </location>
    <ligand>
        <name>substrate</name>
    </ligand>
</feature>
<evidence type="ECO:0000256" key="6">
    <source>
        <dbReference type="PIRSR" id="PIRSR001221-2"/>
    </source>
</evidence>
<protein>
    <recommendedName>
        <fullName evidence="3">amidase</fullName>
        <ecNumber evidence="3">3.5.1.4</ecNumber>
    </recommendedName>
</protein>
<comment type="catalytic activity">
    <reaction evidence="1">
        <text>a monocarboxylic acid amide + H2O = a monocarboxylate + NH4(+)</text>
        <dbReference type="Rhea" id="RHEA:12020"/>
        <dbReference type="ChEBI" id="CHEBI:15377"/>
        <dbReference type="ChEBI" id="CHEBI:28938"/>
        <dbReference type="ChEBI" id="CHEBI:35757"/>
        <dbReference type="ChEBI" id="CHEBI:83628"/>
        <dbReference type="EC" id="3.5.1.4"/>
    </reaction>
</comment>
<dbReference type="PIRSF" id="PIRSF001221">
    <property type="entry name" value="Amidase_fungi"/>
    <property type="match status" value="1"/>
</dbReference>
<evidence type="ECO:0000313" key="9">
    <source>
        <dbReference type="Proteomes" id="UP000660729"/>
    </source>
</evidence>
<evidence type="ECO:0000256" key="1">
    <source>
        <dbReference type="ARBA" id="ARBA00001311"/>
    </source>
</evidence>